<dbReference type="Pfam" id="PF13524">
    <property type="entry name" value="Glyco_trans_1_2"/>
    <property type="match status" value="1"/>
</dbReference>
<dbReference type="EMBL" id="QRJR01000014">
    <property type="protein sequence ID" value="RHH44064.1"/>
    <property type="molecule type" value="Genomic_DNA"/>
</dbReference>
<organism evidence="2 3">
    <name type="scientific">Bacteroides ovatus</name>
    <dbReference type="NCBI Taxonomy" id="28116"/>
    <lineage>
        <taxon>Bacteria</taxon>
        <taxon>Pseudomonadati</taxon>
        <taxon>Bacteroidota</taxon>
        <taxon>Bacteroidia</taxon>
        <taxon>Bacteroidales</taxon>
        <taxon>Bacteroidaceae</taxon>
        <taxon>Bacteroides</taxon>
    </lineage>
</organism>
<feature type="domain" description="Spore protein YkvP/CgeB glycosyl transferase-like" evidence="1">
    <location>
        <begin position="198"/>
        <end position="316"/>
    </location>
</feature>
<comment type="caution">
    <text evidence="2">The sequence shown here is derived from an EMBL/GenBank/DDBJ whole genome shotgun (WGS) entry which is preliminary data.</text>
</comment>
<keyword evidence="2" id="KW-0808">Transferase</keyword>
<reference evidence="2 3" key="1">
    <citation type="submission" date="2018-08" db="EMBL/GenBank/DDBJ databases">
        <title>A genome reference for cultivated species of the human gut microbiota.</title>
        <authorList>
            <person name="Zou Y."/>
            <person name="Xue W."/>
            <person name="Luo G."/>
        </authorList>
    </citation>
    <scope>NUCLEOTIDE SEQUENCE [LARGE SCALE GENOMIC DNA]</scope>
    <source>
        <strain evidence="2 3">AM17-48</strain>
    </source>
</reference>
<name>A0A3E5HQX0_BACOV</name>
<evidence type="ECO:0000313" key="2">
    <source>
        <dbReference type="EMBL" id="RHH44064.1"/>
    </source>
</evidence>
<evidence type="ECO:0000259" key="1">
    <source>
        <dbReference type="Pfam" id="PF13524"/>
    </source>
</evidence>
<proteinExistence type="predicted"/>
<dbReference type="AlphaFoldDB" id="A0A3E5HQX0"/>
<dbReference type="InterPro" id="IPR055259">
    <property type="entry name" value="YkvP/CgeB_Glyco_trans-like"/>
</dbReference>
<protein>
    <submittedName>
        <fullName evidence="2">Glycosyltransferase family 1 protein</fullName>
    </submittedName>
</protein>
<accession>A0A3E5HQX0</accession>
<sequence>MSIKIRTQRNYQTWPSWDLVYEWEDVLAKELKGSFVYESKYLDNKYVKRIPDIYRILVTKGSTTIAFDMTPSLQDNLRNTKDVIPCIIDFYLKKEQISLFEQAYSRSSMVLISSKEAFDYLRTNGCRLNIQHFPLSISDKYRITSDSYIEKEYDLVLMGRQNPVLESFLEQNKKKNPHFCYVYRRLEGNNFCYFTSRGEALGNIDTREQYWNLLRKGRCALYSTPGIDGGECRTNGFSQVTPRFLEIIACGCHVIARYQSNSDTEFYELDKFCPSIEDYSSFEHILDRALNADVDMSMYANYLSKHYTSVRAQELLMLLKK</sequence>
<dbReference type="RefSeq" id="WP_115484877.1">
    <property type="nucleotide sequence ID" value="NZ_BAABYV010000001.1"/>
</dbReference>
<dbReference type="GO" id="GO:0016740">
    <property type="term" value="F:transferase activity"/>
    <property type="evidence" value="ECO:0007669"/>
    <property type="project" value="UniProtKB-KW"/>
</dbReference>
<evidence type="ECO:0000313" key="3">
    <source>
        <dbReference type="Proteomes" id="UP000283329"/>
    </source>
</evidence>
<gene>
    <name evidence="2" type="ORF">DW206_15790</name>
</gene>
<dbReference type="Proteomes" id="UP000283329">
    <property type="component" value="Unassembled WGS sequence"/>
</dbReference>